<dbReference type="GO" id="GO:0005096">
    <property type="term" value="F:GTPase activator activity"/>
    <property type="evidence" value="ECO:0007669"/>
    <property type="project" value="TreeGrafter"/>
</dbReference>
<feature type="region of interest" description="Disordered" evidence="1">
    <location>
        <begin position="322"/>
        <end position="344"/>
    </location>
</feature>
<feature type="region of interest" description="Disordered" evidence="1">
    <location>
        <begin position="558"/>
        <end position="597"/>
    </location>
</feature>
<feature type="compositionally biased region" description="Low complexity" evidence="1">
    <location>
        <begin position="495"/>
        <end position="504"/>
    </location>
</feature>
<dbReference type="SUPFAM" id="SSF47923">
    <property type="entry name" value="Ypt/Rab-GAP domain of gyp1p"/>
    <property type="match status" value="2"/>
</dbReference>
<comment type="caution">
    <text evidence="3">The sequence shown here is derived from an EMBL/GenBank/DDBJ whole genome shotgun (WGS) entry which is preliminary data.</text>
</comment>
<feature type="compositionally biased region" description="Polar residues" evidence="1">
    <location>
        <begin position="679"/>
        <end position="702"/>
    </location>
</feature>
<evidence type="ECO:0000259" key="2">
    <source>
        <dbReference type="PROSITE" id="PS50086"/>
    </source>
</evidence>
<dbReference type="InterPro" id="IPR050302">
    <property type="entry name" value="Rab_GAP_TBC_domain"/>
</dbReference>
<dbReference type="PROSITE" id="PS50086">
    <property type="entry name" value="TBC_RABGAP"/>
    <property type="match status" value="1"/>
</dbReference>
<dbReference type="Gene3D" id="1.10.472.80">
    <property type="entry name" value="Ypt/Rab-GAP domain of gyp1p, domain 3"/>
    <property type="match status" value="1"/>
</dbReference>
<gene>
    <name evidence="3" type="ORF">D915_003098</name>
</gene>
<dbReference type="AlphaFoldDB" id="A0A4E0REA5"/>
<dbReference type="PANTHER" id="PTHR47219:SF25">
    <property type="entry name" value="RAB-GAP TBC DOMAIN-CONTAINING PROTEIN"/>
    <property type="match status" value="1"/>
</dbReference>
<reference evidence="3" key="1">
    <citation type="submission" date="2019-03" db="EMBL/GenBank/DDBJ databases">
        <title>Improved annotation for the trematode Fasciola hepatica.</title>
        <authorList>
            <person name="Choi Y.-J."/>
            <person name="Martin J."/>
            <person name="Mitreva M."/>
        </authorList>
    </citation>
    <scope>NUCLEOTIDE SEQUENCE [LARGE SCALE GENOMIC DNA]</scope>
</reference>
<feature type="compositionally biased region" description="Low complexity" evidence="1">
    <location>
        <begin position="458"/>
        <end position="471"/>
    </location>
</feature>
<dbReference type="SMART" id="SM00164">
    <property type="entry name" value="TBC"/>
    <property type="match status" value="1"/>
</dbReference>
<dbReference type="FunFam" id="1.10.8.270:FF:000016">
    <property type="entry name" value="TBC1 domain family member 2A"/>
    <property type="match status" value="1"/>
</dbReference>
<dbReference type="Pfam" id="PF00566">
    <property type="entry name" value="RabGAP-TBC"/>
    <property type="match status" value="1"/>
</dbReference>
<dbReference type="InterPro" id="IPR000195">
    <property type="entry name" value="Rab-GAP-TBC_dom"/>
</dbReference>
<dbReference type="GO" id="GO:0031267">
    <property type="term" value="F:small GTPase binding"/>
    <property type="evidence" value="ECO:0007669"/>
    <property type="project" value="TreeGrafter"/>
</dbReference>
<organism evidence="3 4">
    <name type="scientific">Fasciola hepatica</name>
    <name type="common">Liver fluke</name>
    <dbReference type="NCBI Taxonomy" id="6192"/>
    <lineage>
        <taxon>Eukaryota</taxon>
        <taxon>Metazoa</taxon>
        <taxon>Spiralia</taxon>
        <taxon>Lophotrochozoa</taxon>
        <taxon>Platyhelminthes</taxon>
        <taxon>Trematoda</taxon>
        <taxon>Digenea</taxon>
        <taxon>Plagiorchiida</taxon>
        <taxon>Echinostomata</taxon>
        <taxon>Echinostomatoidea</taxon>
        <taxon>Fasciolidae</taxon>
        <taxon>Fasciola</taxon>
    </lineage>
</organism>
<dbReference type="Proteomes" id="UP000230066">
    <property type="component" value="Unassembled WGS sequence"/>
</dbReference>
<dbReference type="FunFam" id="1.10.472.80:FF:000019">
    <property type="entry name" value="USP6 N-terminal like"/>
    <property type="match status" value="1"/>
</dbReference>
<dbReference type="EMBL" id="JXXN02000949">
    <property type="protein sequence ID" value="THD25886.1"/>
    <property type="molecule type" value="Genomic_DNA"/>
</dbReference>
<sequence length="758" mass="84769">MTSRWEEIDSNWQRIFRNGRASEKLTRRIFKGIPQQFRMIVWPLLLCVPEVKNKNKNLYSKMLNRALATSNDLGQIDLDINRTFRNTTYFRARYGSRQQALFRILAAYSVFNTEVGYCQGMSEMVGLLLTYIIEEEDAFWALSQLMTGPRHRLHGIFVSGFPGLQRLFTHHERVIKRFLPSVHKHFAQQQMVTSTYALKWFMQCFLDRLPVSLVLRLWDIYLLEGEKILIAMAYNILKMHKKRLLRMDQTQITCFFQDDLAKDFQFEDDVAIESLKECLEQLRRNKLDQLPPLTSDMLPRRSVGSLGPESVWQSQPNLRIHDTSDDDIHGPTMKPVLSVSTTDRHLRPRKREFTVRDVGLSPIPQRGPLKSQPISPVSLSFSSPGFARPASILTAAAVRNRYRTGRSADVIPQTASHSAPSDDLSNSRSPSASTTSSAFLSDTNYVPRQGSYPARSFSPTASTSTSGYATTEGRRHRALKDSVMNSPTPSIDIPSSFASTTTSSSRDRTLEPPQRSTPEPVNGVTLISVRPRQTADGQVVSQAVTKAFERIYVTKPPIAPHVSNGQVGQWSSSERTLYADPSTTHPPPSPLSYSASSASEQPWHRHPISVFRSESGHRASPTFGIGSIQQNRIRNTGVSRVELSTSQTREILIPVSQRSSSRPRVLRVDSFGRPLGMTNEVSPTESHLNQEPSRTPTVSDNLSCPISEPSTPCRHIAIPPALVMFARPSSTPVLEPVALPPHSQAPPGINTDGAMMSG</sequence>
<protein>
    <recommendedName>
        <fullName evidence="2">Rab-GAP TBC domain-containing protein</fullName>
    </recommendedName>
</protein>
<name>A0A4E0REA5_FASHE</name>
<evidence type="ECO:0000313" key="3">
    <source>
        <dbReference type="EMBL" id="THD25886.1"/>
    </source>
</evidence>
<evidence type="ECO:0000313" key="4">
    <source>
        <dbReference type="Proteomes" id="UP000230066"/>
    </source>
</evidence>
<feature type="compositionally biased region" description="Low complexity" evidence="1">
    <location>
        <begin position="424"/>
        <end position="441"/>
    </location>
</feature>
<dbReference type="Gene3D" id="1.10.10.750">
    <property type="entry name" value="Ypt/Rab-GAP domain of gyp1p, domain 1"/>
    <property type="match status" value="1"/>
</dbReference>
<accession>A0A4E0REA5</accession>
<proteinExistence type="predicted"/>
<dbReference type="InterPro" id="IPR035969">
    <property type="entry name" value="Rab-GAP_TBC_sf"/>
</dbReference>
<evidence type="ECO:0000256" key="1">
    <source>
        <dbReference type="SAM" id="MobiDB-lite"/>
    </source>
</evidence>
<keyword evidence="4" id="KW-1185">Reference proteome</keyword>
<feature type="compositionally biased region" description="Polar residues" evidence="1">
    <location>
        <begin position="563"/>
        <end position="575"/>
    </location>
</feature>
<feature type="region of interest" description="Disordered" evidence="1">
    <location>
        <begin position="739"/>
        <end position="758"/>
    </location>
</feature>
<feature type="region of interest" description="Disordered" evidence="1">
    <location>
        <begin position="408"/>
        <end position="522"/>
    </location>
</feature>
<dbReference type="PANTHER" id="PTHR47219">
    <property type="entry name" value="RAB GTPASE-ACTIVATING PROTEIN 1-LIKE"/>
    <property type="match status" value="1"/>
</dbReference>
<feature type="domain" description="Rab-GAP TBC" evidence="2">
    <location>
        <begin position="32"/>
        <end position="225"/>
    </location>
</feature>
<feature type="region of interest" description="Disordered" evidence="1">
    <location>
        <begin position="673"/>
        <end position="702"/>
    </location>
</feature>
<dbReference type="Gene3D" id="1.10.8.270">
    <property type="entry name" value="putative rabgap domain of human tbc1 domain family member 14 like domains"/>
    <property type="match status" value="1"/>
</dbReference>